<dbReference type="PANTHER" id="PTHR38451:SF1">
    <property type="entry name" value="TRNA (ADENINE(22)-N(1))-METHYLTRANSFERASE"/>
    <property type="match status" value="1"/>
</dbReference>
<keyword evidence="1" id="KW-0175">Coiled coil</keyword>
<feature type="coiled-coil region" evidence="1">
    <location>
        <begin position="195"/>
        <end position="222"/>
    </location>
</feature>
<keyword evidence="3" id="KW-1185">Reference proteome</keyword>
<evidence type="ECO:0000313" key="2">
    <source>
        <dbReference type="EMBL" id="TWH82456.1"/>
    </source>
</evidence>
<evidence type="ECO:0000313" key="3">
    <source>
        <dbReference type="Proteomes" id="UP000315343"/>
    </source>
</evidence>
<dbReference type="OrthoDB" id="5881184at2"/>
<name>A0A562JGT6_9FIRM</name>
<organism evidence="2 3">
    <name type="scientific">Sedimentibacter saalensis</name>
    <dbReference type="NCBI Taxonomy" id="130788"/>
    <lineage>
        <taxon>Bacteria</taxon>
        <taxon>Bacillati</taxon>
        <taxon>Bacillota</taxon>
        <taxon>Tissierellia</taxon>
        <taxon>Sedimentibacter</taxon>
    </lineage>
</organism>
<keyword evidence="2" id="KW-0808">Transferase</keyword>
<dbReference type="EMBL" id="VLKH01000002">
    <property type="protein sequence ID" value="TWH82456.1"/>
    <property type="molecule type" value="Genomic_DNA"/>
</dbReference>
<dbReference type="RefSeq" id="WP_145080162.1">
    <property type="nucleotide sequence ID" value="NZ_DAMBUX010000001.1"/>
</dbReference>
<sequence length="225" mass="25472">MNRLECIKSMCIKCGTAADIGTDHGYVAEMLLSDDTCQNVIATDLNHGPLKRATEYLTAKGLSHRCDFRLGSGLEVLGEHEAELLIIAGMGGDLISGIIETSKITALNARELVLQPMSAVEVLRKYLYENGFVIEDEKIVKEYHHYYFIIKAIPGAAEKPDEIFYEFSSHLIEKKDPLMHEYLKKVLKTNENIIASIEKNSNEEYNEKINVLKDKNNKIRELMSY</sequence>
<dbReference type="InterPro" id="IPR029063">
    <property type="entry name" value="SAM-dependent_MTases_sf"/>
</dbReference>
<comment type="caution">
    <text evidence="2">The sequence shown here is derived from an EMBL/GenBank/DDBJ whole genome shotgun (WGS) entry which is preliminary data.</text>
</comment>
<keyword evidence="2" id="KW-0489">Methyltransferase</keyword>
<accession>A0A562JGT6</accession>
<dbReference type="PIRSF" id="PIRSF018637">
    <property type="entry name" value="TrmK"/>
    <property type="match status" value="1"/>
</dbReference>
<reference evidence="2 3" key="1">
    <citation type="submission" date="2019-07" db="EMBL/GenBank/DDBJ databases">
        <title>Genomic Encyclopedia of Type Strains, Phase I: the one thousand microbial genomes (KMG-I) project.</title>
        <authorList>
            <person name="Kyrpides N."/>
        </authorList>
    </citation>
    <scope>NUCLEOTIDE SEQUENCE [LARGE SCALE GENOMIC DNA]</scope>
    <source>
        <strain evidence="2 3">DSM 13558</strain>
    </source>
</reference>
<evidence type="ECO:0000256" key="1">
    <source>
        <dbReference type="SAM" id="Coils"/>
    </source>
</evidence>
<protein>
    <submittedName>
        <fullName evidence="2">tRNA (Adenine22-N1)-methyltransferase</fullName>
    </submittedName>
</protein>
<proteinExistence type="predicted"/>
<gene>
    <name evidence="2" type="ORF">LY60_00756</name>
</gene>
<dbReference type="Pfam" id="PF04816">
    <property type="entry name" value="TrmK"/>
    <property type="match status" value="1"/>
</dbReference>
<dbReference type="InterPro" id="IPR006901">
    <property type="entry name" value="TrmK"/>
</dbReference>
<dbReference type="SUPFAM" id="SSF53335">
    <property type="entry name" value="S-adenosyl-L-methionine-dependent methyltransferases"/>
    <property type="match status" value="1"/>
</dbReference>
<dbReference type="PANTHER" id="PTHR38451">
    <property type="entry name" value="TRNA (ADENINE(22)-N(1))-METHYLTRANSFERASE"/>
    <property type="match status" value="1"/>
</dbReference>
<dbReference type="Gene3D" id="3.40.50.150">
    <property type="entry name" value="Vaccinia Virus protein VP39"/>
    <property type="match status" value="1"/>
</dbReference>
<dbReference type="AlphaFoldDB" id="A0A562JGT6"/>
<dbReference type="Proteomes" id="UP000315343">
    <property type="component" value="Unassembled WGS sequence"/>
</dbReference>
<dbReference type="GO" id="GO:0160105">
    <property type="term" value="F:tRNA (adenine(22)-N1)-methyltransferase activity"/>
    <property type="evidence" value="ECO:0007669"/>
    <property type="project" value="InterPro"/>
</dbReference>
<dbReference type="GO" id="GO:0032259">
    <property type="term" value="P:methylation"/>
    <property type="evidence" value="ECO:0007669"/>
    <property type="project" value="UniProtKB-KW"/>
</dbReference>